<dbReference type="AlphaFoldDB" id="A0A7G9T3U3"/>
<evidence type="ECO:0000313" key="2">
    <source>
        <dbReference type="EMBL" id="QNN74768.1"/>
    </source>
</evidence>
<dbReference type="PROSITE" id="PS50206">
    <property type="entry name" value="RHODANESE_3"/>
    <property type="match status" value="1"/>
</dbReference>
<dbReference type="RefSeq" id="WP_187528603.1">
    <property type="nucleotide sequence ID" value="NZ_CP060724.1"/>
</dbReference>
<name>A0A7G9T3U3_9LACO</name>
<feature type="domain" description="Rhodanese" evidence="1">
    <location>
        <begin position="42"/>
        <end position="126"/>
    </location>
</feature>
<dbReference type="PANTHER" id="PTHR43031:SF18">
    <property type="entry name" value="RHODANESE-RELATED SULFURTRANSFERASES"/>
    <property type="match status" value="1"/>
</dbReference>
<dbReference type="Gene3D" id="3.40.250.10">
    <property type="entry name" value="Rhodanese-like domain"/>
    <property type="match status" value="1"/>
</dbReference>
<dbReference type="InterPro" id="IPR050229">
    <property type="entry name" value="GlpE_sulfurtransferase"/>
</dbReference>
<accession>A0A7G9T3U3</accession>
<dbReference type="KEGG" id="wdi:H9L19_04960"/>
<dbReference type="EMBL" id="CP060724">
    <property type="protein sequence ID" value="QNN74768.1"/>
    <property type="molecule type" value="Genomic_DNA"/>
</dbReference>
<reference evidence="2 3" key="1">
    <citation type="submission" date="2020-08" db="EMBL/GenBank/DDBJ databases">
        <title>Genome sequence of Weissella diestrammenae KACC 16890T.</title>
        <authorList>
            <person name="Hyun D.-W."/>
            <person name="Bae J.-W."/>
        </authorList>
    </citation>
    <scope>NUCLEOTIDE SEQUENCE [LARGE SCALE GENOMIC DNA]</scope>
    <source>
        <strain evidence="2 3">KACC 16890</strain>
    </source>
</reference>
<dbReference type="InterPro" id="IPR036873">
    <property type="entry name" value="Rhodanese-like_dom_sf"/>
</dbReference>
<dbReference type="InterPro" id="IPR001763">
    <property type="entry name" value="Rhodanese-like_dom"/>
</dbReference>
<proteinExistence type="predicted"/>
<dbReference type="Pfam" id="PF00581">
    <property type="entry name" value="Rhodanese"/>
    <property type="match status" value="1"/>
</dbReference>
<organism evidence="2 3">
    <name type="scientific">Weissella diestrammenae</name>
    <dbReference type="NCBI Taxonomy" id="1162633"/>
    <lineage>
        <taxon>Bacteria</taxon>
        <taxon>Bacillati</taxon>
        <taxon>Bacillota</taxon>
        <taxon>Bacilli</taxon>
        <taxon>Lactobacillales</taxon>
        <taxon>Lactobacillaceae</taxon>
        <taxon>Weissella</taxon>
    </lineage>
</organism>
<keyword evidence="3" id="KW-1185">Reference proteome</keyword>
<dbReference type="PANTHER" id="PTHR43031">
    <property type="entry name" value="FAD-DEPENDENT OXIDOREDUCTASE"/>
    <property type="match status" value="1"/>
</dbReference>
<dbReference type="CDD" id="cd00158">
    <property type="entry name" value="RHOD"/>
    <property type="match status" value="1"/>
</dbReference>
<dbReference type="Proteomes" id="UP000515800">
    <property type="component" value="Chromosome"/>
</dbReference>
<evidence type="ECO:0000313" key="3">
    <source>
        <dbReference type="Proteomes" id="UP000515800"/>
    </source>
</evidence>
<dbReference type="SMART" id="SM00450">
    <property type="entry name" value="RHOD"/>
    <property type="match status" value="1"/>
</dbReference>
<sequence length="126" mass="14139">MLYALLALIIIYLAVNLGLRWWTTYSLKRHATVLTSEAFESQSRGEQIIDLRDPADFKAKHVLGARNIQLQLLLQNPAAIRKDKPVFFVDANNQGAASITRKLAKQGYPQMFVLKGGMSTYTGKTK</sequence>
<protein>
    <submittedName>
        <fullName evidence="2">Rhodanese-like domain-containing protein</fullName>
    </submittedName>
</protein>
<dbReference type="SUPFAM" id="SSF52821">
    <property type="entry name" value="Rhodanese/Cell cycle control phosphatase"/>
    <property type="match status" value="1"/>
</dbReference>
<evidence type="ECO:0000259" key="1">
    <source>
        <dbReference type="PROSITE" id="PS50206"/>
    </source>
</evidence>
<gene>
    <name evidence="2" type="ORF">H9L19_04960</name>
</gene>